<dbReference type="Proteomes" id="UP000018896">
    <property type="component" value="Unassembled WGS sequence"/>
</dbReference>
<proteinExistence type="predicted"/>
<dbReference type="SUPFAM" id="SSF56796">
    <property type="entry name" value="Dehydroquinate synthase-like"/>
    <property type="match status" value="1"/>
</dbReference>
<name>W4QTL3_HALA3</name>
<keyword evidence="4" id="KW-1185">Reference proteome</keyword>
<dbReference type="GO" id="GO:1990002">
    <property type="term" value="F:methylglyoxal reductase (NADPH) (acetol producing) activity"/>
    <property type="evidence" value="ECO:0007669"/>
    <property type="project" value="TreeGrafter"/>
</dbReference>
<comment type="caution">
    <text evidence="3">The sequence shown here is derived from an EMBL/GenBank/DDBJ whole genome shotgun (WGS) entry which is preliminary data.</text>
</comment>
<dbReference type="STRING" id="1236973.JCM9157_2611"/>
<dbReference type="PANTHER" id="PTHR43633">
    <property type="entry name" value="ALCOHOL DEHYDROGENASE YQHD"/>
    <property type="match status" value="1"/>
</dbReference>
<gene>
    <name evidence="3" type="ORF">JCM9157_2611</name>
</gene>
<dbReference type="InterPro" id="IPR001670">
    <property type="entry name" value="ADH_Fe/GldA"/>
</dbReference>
<evidence type="ECO:0000313" key="3">
    <source>
        <dbReference type="EMBL" id="GAE35500.1"/>
    </source>
</evidence>
<dbReference type="AlphaFoldDB" id="W4QTL3"/>
<dbReference type="GO" id="GO:0008106">
    <property type="term" value="F:alcohol dehydrogenase (NADP+) activity"/>
    <property type="evidence" value="ECO:0007669"/>
    <property type="project" value="TreeGrafter"/>
</dbReference>
<evidence type="ECO:0000259" key="2">
    <source>
        <dbReference type="Pfam" id="PF00465"/>
    </source>
</evidence>
<evidence type="ECO:0000256" key="1">
    <source>
        <dbReference type="ARBA" id="ARBA00023002"/>
    </source>
</evidence>
<keyword evidence="1" id="KW-0560">Oxidoreductase</keyword>
<dbReference type="eggNOG" id="COG1979">
    <property type="taxonomic scope" value="Bacteria"/>
</dbReference>
<organism evidence="3 4">
    <name type="scientific">Halalkalibacter akibai (strain ATCC 43226 / DSM 21942 / CIP 109018 / JCM 9157 / 1139)</name>
    <name type="common">Bacillus akibai</name>
    <dbReference type="NCBI Taxonomy" id="1236973"/>
    <lineage>
        <taxon>Bacteria</taxon>
        <taxon>Bacillati</taxon>
        <taxon>Bacillota</taxon>
        <taxon>Bacilli</taxon>
        <taxon>Bacillales</taxon>
        <taxon>Bacillaceae</taxon>
        <taxon>Halalkalibacter</taxon>
    </lineage>
</organism>
<dbReference type="GO" id="GO:0005829">
    <property type="term" value="C:cytosol"/>
    <property type="evidence" value="ECO:0007669"/>
    <property type="project" value="TreeGrafter"/>
</dbReference>
<dbReference type="PANTHER" id="PTHR43633:SF1">
    <property type="entry name" value="ALCOHOL DEHYDROGENASE YQHD"/>
    <property type="match status" value="1"/>
</dbReference>
<dbReference type="GO" id="GO:1990362">
    <property type="term" value="F:butanol dehydrogenase (NAD+) activity"/>
    <property type="evidence" value="ECO:0007669"/>
    <property type="project" value="InterPro"/>
</dbReference>
<dbReference type="Gene3D" id="3.40.50.1970">
    <property type="match status" value="1"/>
</dbReference>
<accession>W4QTL3</accession>
<dbReference type="GO" id="GO:0046872">
    <property type="term" value="F:metal ion binding"/>
    <property type="evidence" value="ECO:0007669"/>
    <property type="project" value="InterPro"/>
</dbReference>
<dbReference type="InterPro" id="IPR044731">
    <property type="entry name" value="BDH-like"/>
</dbReference>
<dbReference type="EMBL" id="BAUV01000019">
    <property type="protein sequence ID" value="GAE35500.1"/>
    <property type="molecule type" value="Genomic_DNA"/>
</dbReference>
<sequence length="73" mass="8119">MQNFTFQNGTKIIFGKDTEQVVGQETIAYGHKVLLHYGGGSIKDSGLYDRVVESLQQQNVEIFELGGVSQIQE</sequence>
<feature type="domain" description="Alcohol dehydrogenase iron-type/glycerol dehydrogenase GldA" evidence="2">
    <location>
        <begin position="10"/>
        <end position="69"/>
    </location>
</feature>
<dbReference type="Pfam" id="PF00465">
    <property type="entry name" value="Fe-ADH"/>
    <property type="match status" value="1"/>
</dbReference>
<evidence type="ECO:0000313" key="4">
    <source>
        <dbReference type="Proteomes" id="UP000018896"/>
    </source>
</evidence>
<protein>
    <submittedName>
        <fullName evidence="3">NADH-dependent butanol dehydrogenase A</fullName>
    </submittedName>
</protein>
<reference evidence="3 4" key="1">
    <citation type="journal article" date="2014" name="Genome Announc.">
        <title>Draft Genome Sequences of Three Alkaliphilic Bacillus Strains, Bacillus wakoensis JCM 9140T, Bacillus akibai JCM 9157T, and Bacillus hemicellulosilyticus JCM 9152T.</title>
        <authorList>
            <person name="Yuki M."/>
            <person name="Oshima K."/>
            <person name="Suda W."/>
            <person name="Oshida Y."/>
            <person name="Kitamura K."/>
            <person name="Iida T."/>
            <person name="Hattori M."/>
            <person name="Ohkuma M."/>
        </authorList>
    </citation>
    <scope>NUCLEOTIDE SEQUENCE [LARGE SCALE GENOMIC DNA]</scope>
    <source>
        <strain evidence="3 4">JCM 9157</strain>
    </source>
</reference>